<dbReference type="NCBIfam" id="TIGR01300">
    <property type="entry name" value="CPA3_mnhG_phaG"/>
    <property type="match status" value="1"/>
</dbReference>
<keyword evidence="3" id="KW-1133">Transmembrane helix</keyword>
<feature type="transmembrane region" description="Helical" evidence="3">
    <location>
        <begin position="66"/>
        <end position="85"/>
    </location>
</feature>
<dbReference type="PANTHER" id="PTHR34703:SF1">
    <property type="entry name" value="ANTIPORTER SUBUNIT MNHG2-RELATED"/>
    <property type="match status" value="1"/>
</dbReference>
<feature type="compositionally biased region" description="Basic and acidic residues" evidence="2">
    <location>
        <begin position="103"/>
        <end position="119"/>
    </location>
</feature>
<dbReference type="GO" id="GO:0015385">
    <property type="term" value="F:sodium:proton antiporter activity"/>
    <property type="evidence" value="ECO:0007669"/>
    <property type="project" value="TreeGrafter"/>
</dbReference>
<dbReference type="InParanoid" id="C7Q1H0"/>
<comment type="similarity">
    <text evidence="1">Belongs to the CPA3 antiporters (TC 2.A.63) subunit G family.</text>
</comment>
<protein>
    <submittedName>
        <fullName evidence="4">Monovalent cation/proton antiporter, MnhG/PhaG subunit</fullName>
    </submittedName>
</protein>
<gene>
    <name evidence="4" type="ordered locus">Caci_4838</name>
</gene>
<dbReference type="AlphaFoldDB" id="C7Q1H0"/>
<dbReference type="HOGENOM" id="CLU_121334_0_6_11"/>
<name>C7Q1H0_CATAD</name>
<evidence type="ECO:0000313" key="4">
    <source>
        <dbReference type="EMBL" id="ACU73699.1"/>
    </source>
</evidence>
<keyword evidence="5" id="KW-1185">Reference proteome</keyword>
<dbReference type="STRING" id="479433.Caci_4838"/>
<feature type="transmembrane region" description="Helical" evidence="3">
    <location>
        <begin position="40"/>
        <end position="59"/>
    </location>
</feature>
<proteinExistence type="inferred from homology"/>
<keyword evidence="3" id="KW-0472">Membrane</keyword>
<dbReference type="PANTHER" id="PTHR34703">
    <property type="entry name" value="ANTIPORTER SUBUNIT MNHG2-RELATED"/>
    <property type="match status" value="1"/>
</dbReference>
<dbReference type="InterPro" id="IPR005133">
    <property type="entry name" value="PhaG_MnhG_YufB"/>
</dbReference>
<accession>C7Q1H0</accession>
<keyword evidence="3" id="KW-0812">Transmembrane</keyword>
<evidence type="ECO:0000256" key="1">
    <source>
        <dbReference type="ARBA" id="ARBA00008404"/>
    </source>
</evidence>
<dbReference type="OrthoDB" id="3214257at2"/>
<sequence length="130" mass="14020" precursor="true">MKTAIVLVLACVGLGFSLSGAVGILRMPDLYCRIQCSSKTITMGALPALIALVVGEGVLSSYSSRALLTAFVLLLLNPAASHALARAAYKTGVPMWNGAVRDEAAEARERRDRERRADQDENQNQDQEED</sequence>
<evidence type="ECO:0000313" key="5">
    <source>
        <dbReference type="Proteomes" id="UP000000851"/>
    </source>
</evidence>
<organism evidence="4 5">
    <name type="scientific">Catenulispora acidiphila (strain DSM 44928 / JCM 14897 / NBRC 102108 / NRRL B-24433 / ID139908)</name>
    <dbReference type="NCBI Taxonomy" id="479433"/>
    <lineage>
        <taxon>Bacteria</taxon>
        <taxon>Bacillati</taxon>
        <taxon>Actinomycetota</taxon>
        <taxon>Actinomycetes</taxon>
        <taxon>Catenulisporales</taxon>
        <taxon>Catenulisporaceae</taxon>
        <taxon>Catenulispora</taxon>
    </lineage>
</organism>
<dbReference type="eggNOG" id="COG1320">
    <property type="taxonomic scope" value="Bacteria"/>
</dbReference>
<reference evidence="4 5" key="1">
    <citation type="journal article" date="2009" name="Stand. Genomic Sci.">
        <title>Complete genome sequence of Catenulispora acidiphila type strain (ID 139908).</title>
        <authorList>
            <person name="Copeland A."/>
            <person name="Lapidus A."/>
            <person name="Glavina Del Rio T."/>
            <person name="Nolan M."/>
            <person name="Lucas S."/>
            <person name="Chen F."/>
            <person name="Tice H."/>
            <person name="Cheng J.F."/>
            <person name="Bruce D."/>
            <person name="Goodwin L."/>
            <person name="Pitluck S."/>
            <person name="Mikhailova N."/>
            <person name="Pati A."/>
            <person name="Ivanova N."/>
            <person name="Mavromatis K."/>
            <person name="Chen A."/>
            <person name="Palaniappan K."/>
            <person name="Chain P."/>
            <person name="Land M."/>
            <person name="Hauser L."/>
            <person name="Chang Y.J."/>
            <person name="Jeffries C.D."/>
            <person name="Chertkov O."/>
            <person name="Brettin T."/>
            <person name="Detter J.C."/>
            <person name="Han C."/>
            <person name="Ali Z."/>
            <person name="Tindall B.J."/>
            <person name="Goker M."/>
            <person name="Bristow J."/>
            <person name="Eisen J.A."/>
            <person name="Markowitz V."/>
            <person name="Hugenholtz P."/>
            <person name="Kyrpides N.C."/>
            <person name="Klenk H.P."/>
        </authorList>
    </citation>
    <scope>NUCLEOTIDE SEQUENCE [LARGE SCALE GENOMIC DNA]</scope>
    <source>
        <strain evidence="5">DSM 44928 / JCM 14897 / NBRC 102108 / NRRL B-24433 / ID139908</strain>
    </source>
</reference>
<dbReference type="Pfam" id="PF03334">
    <property type="entry name" value="PhaG_MnhG_YufB"/>
    <property type="match status" value="1"/>
</dbReference>
<feature type="compositionally biased region" description="Acidic residues" evidence="2">
    <location>
        <begin position="120"/>
        <end position="130"/>
    </location>
</feature>
<evidence type="ECO:0000256" key="3">
    <source>
        <dbReference type="SAM" id="Phobius"/>
    </source>
</evidence>
<dbReference type="KEGG" id="cai:Caci_4838"/>
<feature type="region of interest" description="Disordered" evidence="2">
    <location>
        <begin position="103"/>
        <end position="130"/>
    </location>
</feature>
<dbReference type="EMBL" id="CP001700">
    <property type="protein sequence ID" value="ACU73699.1"/>
    <property type="molecule type" value="Genomic_DNA"/>
</dbReference>
<dbReference type="Proteomes" id="UP000000851">
    <property type="component" value="Chromosome"/>
</dbReference>
<dbReference type="RefSeq" id="WP_015793428.1">
    <property type="nucleotide sequence ID" value="NC_013131.1"/>
</dbReference>
<evidence type="ECO:0000256" key="2">
    <source>
        <dbReference type="SAM" id="MobiDB-lite"/>
    </source>
</evidence>